<dbReference type="EMBL" id="HACM01003281">
    <property type="protein sequence ID" value="CRZ03723.1"/>
    <property type="molecule type" value="Transcribed_RNA"/>
</dbReference>
<sequence length="159" mass="18056">MGPTSKFEAIVIWANVLAIFEQTQTIAKSVCVNACCPESKRLTVHFGFIYLQYSWCFLLRLTSYWIPSCFHDHGLSINFVNAVIEAQQRTLRRIFQCQSLHFTIKGQLSSDNKIPHSCFCGFSAIVFSAKTSISISLSKSSASMIYEISQTYKYFHELG</sequence>
<evidence type="ECO:0000313" key="1">
    <source>
        <dbReference type="EMBL" id="CRZ03723.1"/>
    </source>
</evidence>
<accession>A0A0H5QNW7</accession>
<organism evidence="1">
    <name type="scientific">Spongospora subterranea</name>
    <dbReference type="NCBI Taxonomy" id="70186"/>
    <lineage>
        <taxon>Eukaryota</taxon>
        <taxon>Sar</taxon>
        <taxon>Rhizaria</taxon>
        <taxon>Endomyxa</taxon>
        <taxon>Phytomyxea</taxon>
        <taxon>Plasmodiophorida</taxon>
        <taxon>Plasmodiophoridae</taxon>
        <taxon>Spongospora</taxon>
    </lineage>
</organism>
<dbReference type="AlphaFoldDB" id="A0A0H5QNW7"/>
<dbReference type="EMBL" id="HACM01003283">
    <property type="protein sequence ID" value="CRZ03725.1"/>
    <property type="molecule type" value="Transcribed_RNA"/>
</dbReference>
<protein>
    <submittedName>
        <fullName evidence="1">Uncharacterized protein</fullName>
    </submittedName>
</protein>
<name>A0A0H5QNW7_9EUKA</name>
<reference evidence="1" key="1">
    <citation type="submission" date="2015-04" db="EMBL/GenBank/DDBJ databases">
        <title>The genome sequence of the plant pathogenic Rhizarian Plasmodiophora brassicae reveals insights in its biotrophic life cycle and the origin of chitin synthesis.</title>
        <authorList>
            <person name="Schwelm A."/>
            <person name="Fogelqvist J."/>
            <person name="Knaust A."/>
            <person name="Julke S."/>
            <person name="Lilja T."/>
            <person name="Dhandapani V."/>
            <person name="Bonilla-Rosso G."/>
            <person name="Karlsson M."/>
            <person name="Shevchenko A."/>
            <person name="Choi S.R."/>
            <person name="Kim H.G."/>
            <person name="Park J.Y."/>
            <person name="Lim Y.P."/>
            <person name="Ludwig-Muller J."/>
            <person name="Dixelius C."/>
        </authorList>
    </citation>
    <scope>NUCLEOTIDE SEQUENCE</scope>
    <source>
        <tissue evidence="1">Potato root galls</tissue>
    </source>
</reference>
<proteinExistence type="predicted"/>